<accession>A0A9D3SHK0</accession>
<evidence type="ECO:0000313" key="1">
    <source>
        <dbReference type="EMBL" id="KAG7319309.1"/>
    </source>
</evidence>
<reference evidence="1 2" key="1">
    <citation type="submission" date="2021-06" db="EMBL/GenBank/DDBJ databases">
        <title>Chromosome-level genome assembly of the red-tail catfish (Hemibagrus wyckioides).</title>
        <authorList>
            <person name="Shao F."/>
        </authorList>
    </citation>
    <scope>NUCLEOTIDE SEQUENCE [LARGE SCALE GENOMIC DNA]</scope>
    <source>
        <strain evidence="1">EC202008001</strain>
        <tissue evidence="1">Blood</tissue>
    </source>
</reference>
<evidence type="ECO:0000313" key="2">
    <source>
        <dbReference type="Proteomes" id="UP000824219"/>
    </source>
</evidence>
<protein>
    <submittedName>
        <fullName evidence="1">Uncharacterized protein</fullName>
    </submittedName>
</protein>
<dbReference type="EMBL" id="JAHKSW010000021">
    <property type="protein sequence ID" value="KAG7319309.1"/>
    <property type="molecule type" value="Genomic_DNA"/>
</dbReference>
<name>A0A9D3SHK0_9TELE</name>
<dbReference type="AlphaFoldDB" id="A0A9D3SHK0"/>
<keyword evidence="2" id="KW-1185">Reference proteome</keyword>
<proteinExistence type="predicted"/>
<gene>
    <name evidence="1" type="ORF">KOW79_017783</name>
</gene>
<organism evidence="1 2">
    <name type="scientific">Hemibagrus wyckioides</name>
    <dbReference type="NCBI Taxonomy" id="337641"/>
    <lineage>
        <taxon>Eukaryota</taxon>
        <taxon>Metazoa</taxon>
        <taxon>Chordata</taxon>
        <taxon>Craniata</taxon>
        <taxon>Vertebrata</taxon>
        <taxon>Euteleostomi</taxon>
        <taxon>Actinopterygii</taxon>
        <taxon>Neopterygii</taxon>
        <taxon>Teleostei</taxon>
        <taxon>Ostariophysi</taxon>
        <taxon>Siluriformes</taxon>
        <taxon>Bagridae</taxon>
        <taxon>Hemibagrus</taxon>
    </lineage>
</organism>
<dbReference type="Proteomes" id="UP000824219">
    <property type="component" value="Linkage Group LG21"/>
</dbReference>
<sequence length="71" mass="8003">MSELSIDRAITVTLRHKQMCQPLKFALVNVSPGSLDLQPANRRFAICCDQCCMLLPLESRSSFKGEMLNDM</sequence>
<comment type="caution">
    <text evidence="1">The sequence shown here is derived from an EMBL/GenBank/DDBJ whole genome shotgun (WGS) entry which is preliminary data.</text>
</comment>